<keyword evidence="5" id="KW-1185">Reference proteome</keyword>
<evidence type="ECO:0000256" key="1">
    <source>
        <dbReference type="PROSITE-ProRule" id="PRU00047"/>
    </source>
</evidence>
<evidence type="ECO:0000259" key="3">
    <source>
        <dbReference type="PROSITE" id="PS50158"/>
    </source>
</evidence>
<organism evidence="4 5">
    <name type="scientific">Lithocarpus litseifolius</name>
    <dbReference type="NCBI Taxonomy" id="425828"/>
    <lineage>
        <taxon>Eukaryota</taxon>
        <taxon>Viridiplantae</taxon>
        <taxon>Streptophyta</taxon>
        <taxon>Embryophyta</taxon>
        <taxon>Tracheophyta</taxon>
        <taxon>Spermatophyta</taxon>
        <taxon>Magnoliopsida</taxon>
        <taxon>eudicotyledons</taxon>
        <taxon>Gunneridae</taxon>
        <taxon>Pentapetalae</taxon>
        <taxon>rosids</taxon>
        <taxon>fabids</taxon>
        <taxon>Fagales</taxon>
        <taxon>Fagaceae</taxon>
        <taxon>Lithocarpus</taxon>
    </lineage>
</organism>
<feature type="region of interest" description="Disordered" evidence="2">
    <location>
        <begin position="53"/>
        <end position="89"/>
    </location>
</feature>
<accession>A0AAW2DJ31</accession>
<evidence type="ECO:0000313" key="5">
    <source>
        <dbReference type="Proteomes" id="UP001459277"/>
    </source>
</evidence>
<feature type="compositionally biased region" description="Basic residues" evidence="2">
    <location>
        <begin position="388"/>
        <end position="398"/>
    </location>
</feature>
<dbReference type="PROSITE" id="PS50158">
    <property type="entry name" value="ZF_CCHC"/>
    <property type="match status" value="1"/>
</dbReference>
<dbReference type="GO" id="GO:0008270">
    <property type="term" value="F:zinc ion binding"/>
    <property type="evidence" value="ECO:0007669"/>
    <property type="project" value="UniProtKB-KW"/>
</dbReference>
<dbReference type="PANTHER" id="PTHR33054">
    <property type="entry name" value="CCHC-TYPE DOMAIN-CONTAINING PROTEIN"/>
    <property type="match status" value="1"/>
</dbReference>
<dbReference type="InterPro" id="IPR056648">
    <property type="entry name" value="DUF7746"/>
</dbReference>
<feature type="region of interest" description="Disordered" evidence="2">
    <location>
        <begin position="481"/>
        <end position="525"/>
    </location>
</feature>
<gene>
    <name evidence="4" type="ORF">SO802_010163</name>
</gene>
<proteinExistence type="predicted"/>
<keyword evidence="1" id="KW-0863">Zinc-finger</keyword>
<dbReference type="Pfam" id="PF22909">
    <property type="entry name" value="Caulimovir_coat_dom"/>
    <property type="match status" value="1"/>
</dbReference>
<feature type="domain" description="CCHC-type" evidence="3">
    <location>
        <begin position="429"/>
        <end position="445"/>
    </location>
</feature>
<evidence type="ECO:0000256" key="2">
    <source>
        <dbReference type="SAM" id="MobiDB-lite"/>
    </source>
</evidence>
<dbReference type="InterPro" id="IPR036875">
    <property type="entry name" value="Znf_CCHC_sf"/>
</dbReference>
<dbReference type="PANTHER" id="PTHR33054:SF9">
    <property type="entry name" value="CCHC-TYPE DOMAIN-CONTAINING PROTEIN"/>
    <property type="match status" value="1"/>
</dbReference>
<dbReference type="SMART" id="SM00343">
    <property type="entry name" value="ZnF_C2HC"/>
    <property type="match status" value="1"/>
</dbReference>
<reference evidence="4 5" key="1">
    <citation type="submission" date="2024-01" db="EMBL/GenBank/DDBJ databases">
        <title>A telomere-to-telomere, gap-free genome of sweet tea (Lithocarpus litseifolius).</title>
        <authorList>
            <person name="Zhou J."/>
        </authorList>
    </citation>
    <scope>NUCLEOTIDE SEQUENCE [LARGE SCALE GENOMIC DNA]</scope>
    <source>
        <strain evidence="4">Zhou-2022a</strain>
        <tissue evidence="4">Leaf</tissue>
    </source>
</reference>
<dbReference type="GO" id="GO:0003676">
    <property type="term" value="F:nucleic acid binding"/>
    <property type="evidence" value="ECO:0007669"/>
    <property type="project" value="InterPro"/>
</dbReference>
<sequence length="641" mass="73934">MEHKVILQLGDPNKPIQTLEKPLVKLPTNRQTRLKSKDKTALEIVTQMIEDLKKEPVTPSPSKGPQLTTLDVCTASSSSSKASSKSDKEIEHIESQFRSLEVKKLHHPNPISLTKNWYPRPTPPDLQYEERNVSNQFTVTSGKLYKWNIDGLSEHEILNKIQHLTMVANNYLDEGRPHTEAIELIVLGFTGKLLQWWNNFLTEAAKYCIKSAVQKNKEGFPIFDEHLGREILDGVNTLIYTIINHFIGKPSNITSRIYDQLSNLRCRTLGDYRWYEVVFTTKVMHRSDCNSPFWKEKFINGLPRLFGEKVKETLCNPLGVIDYDNLTHGDISSTIRSEGMKMCRDFKIQSQANKSKAKYEVGTFCTQYGLPPIAPSKRKTRKESPEKPHKRRTSKYYKRKEYNNSKDNDFYKKGKSSRSKEKASEASEKCFRCGKEGHFSKECRSKAKSLINTLISDQTSKNEIFRLLELTHIESNSTGDWVKEREEAVPSQSLAPRPRNSKGTNVPPVASEAVGENEVASRQRNEVPLVEQEVHKDRDEMMERFCAKYYLGEDKVTFQSFQMVRKRSGEDPVQFIKRFEDVSLHCYGDHEENELMETCISNMLFDNRLNLENLCITQFADLLQRTKRTTLTMRTKRVPVP</sequence>
<keyword evidence="1" id="KW-0862">Zinc</keyword>
<dbReference type="Pfam" id="PF24925">
    <property type="entry name" value="DUF7746"/>
    <property type="match status" value="1"/>
</dbReference>
<dbReference type="EMBL" id="JAZDWU010000003">
    <property type="protein sequence ID" value="KAL0008661.1"/>
    <property type="molecule type" value="Genomic_DNA"/>
</dbReference>
<comment type="caution">
    <text evidence="4">The sequence shown here is derived from an EMBL/GenBank/DDBJ whole genome shotgun (WGS) entry which is preliminary data.</text>
</comment>
<evidence type="ECO:0000313" key="4">
    <source>
        <dbReference type="EMBL" id="KAL0008661.1"/>
    </source>
</evidence>
<dbReference type="Gene3D" id="4.10.60.10">
    <property type="entry name" value="Zinc finger, CCHC-type"/>
    <property type="match status" value="1"/>
</dbReference>
<feature type="compositionally biased region" description="Polar residues" evidence="2">
    <location>
        <begin position="60"/>
        <end position="71"/>
    </location>
</feature>
<name>A0AAW2DJ31_9ROSI</name>
<dbReference type="InterPro" id="IPR001878">
    <property type="entry name" value="Znf_CCHC"/>
</dbReference>
<keyword evidence="1" id="KW-0479">Metal-binding</keyword>
<dbReference type="SUPFAM" id="SSF57756">
    <property type="entry name" value="Retrovirus zinc finger-like domains"/>
    <property type="match status" value="1"/>
</dbReference>
<protein>
    <recommendedName>
        <fullName evidence="3">CCHC-type domain-containing protein</fullName>
    </recommendedName>
</protein>
<dbReference type="Proteomes" id="UP001459277">
    <property type="component" value="Unassembled WGS sequence"/>
</dbReference>
<dbReference type="AlphaFoldDB" id="A0AAW2DJ31"/>
<feature type="region of interest" description="Disordered" evidence="2">
    <location>
        <begin position="372"/>
        <end position="399"/>
    </location>
</feature>
<dbReference type="Pfam" id="PF00098">
    <property type="entry name" value="zf-CCHC"/>
    <property type="match status" value="1"/>
</dbReference>